<protein>
    <submittedName>
        <fullName evidence="2">DUF6541 family protein</fullName>
    </submittedName>
</protein>
<feature type="transmembrane region" description="Helical" evidence="1">
    <location>
        <begin position="126"/>
        <end position="144"/>
    </location>
</feature>
<dbReference type="InterPro" id="IPR046671">
    <property type="entry name" value="DUF6541"/>
</dbReference>
<reference evidence="3" key="1">
    <citation type="journal article" date="2019" name="Int. J. Syst. Evol. Microbiol.">
        <title>The Global Catalogue of Microorganisms (GCM) 10K type strain sequencing project: providing services to taxonomists for standard genome sequencing and annotation.</title>
        <authorList>
            <consortium name="The Broad Institute Genomics Platform"/>
            <consortium name="The Broad Institute Genome Sequencing Center for Infectious Disease"/>
            <person name="Wu L."/>
            <person name="Ma J."/>
        </authorList>
    </citation>
    <scope>NUCLEOTIDE SEQUENCE [LARGE SCALE GENOMIC DNA]</scope>
    <source>
        <strain evidence="3">CCM 8936</strain>
    </source>
</reference>
<feature type="transmembrane region" description="Helical" evidence="1">
    <location>
        <begin position="190"/>
        <end position="210"/>
    </location>
</feature>
<keyword evidence="1" id="KW-1133">Transmembrane helix</keyword>
<proteinExistence type="predicted"/>
<feature type="transmembrane region" description="Helical" evidence="1">
    <location>
        <begin position="151"/>
        <end position="170"/>
    </location>
</feature>
<sequence length="551" mass="63229">MSNKALKRTILGTVFLILSILYTILFSPHATIRLLDSYDMLFHLNRINSLGNILVSPVNFNYWDHVGNFTSVFYPWFTLSPGYLIFKMASDPIISFLIFLTLITFLTFISSYYFMAKFSKDTLQAFLFSVLYTLSFFRVASVFYRVGLAEYISYIFIPLIFYAFAEILSGDFNKWPLFATGLTLTVLTHPLTAFITVVMLMPLVVLVIFSKVSHSFKYWGQLIWAGIQAIILVIVASSGFILPMVEQKRALATNRPALLDLAQMAQKPMELFNNALHTDVRSYSIGIISLLTIVVILIFIWKDKFSYRLVAIEGLIALVLSTNLFPWHLVQNTFFNLMQFPWRFLNMVTFFFAIYMSHILAKLMKNRSSLTKLSVLVFTTVACGSQVYLSGTKVNNQPLPFATVTSKNADQKIKSFHQEDYYPIQSLPYSDEIKSHKFIINNKKVKVPFETTANTYSIKYYSKNSVEMDIPVLFYKGIRVSINNETVSPKISKRGTVKIKTVQGQNNIQIQYYYSNIDRVAMAVSVVGFIILIWLLFNDGQWSFRKLLKDS</sequence>
<feature type="transmembrane region" description="Helical" evidence="1">
    <location>
        <begin position="342"/>
        <end position="361"/>
    </location>
</feature>
<evidence type="ECO:0000256" key="1">
    <source>
        <dbReference type="SAM" id="Phobius"/>
    </source>
</evidence>
<keyword evidence="3" id="KW-1185">Reference proteome</keyword>
<feature type="transmembrane region" description="Helical" evidence="1">
    <location>
        <begin position="93"/>
        <end position="114"/>
    </location>
</feature>
<feature type="transmembrane region" description="Helical" evidence="1">
    <location>
        <begin position="222"/>
        <end position="245"/>
    </location>
</feature>
<feature type="transmembrane region" description="Helical" evidence="1">
    <location>
        <begin position="66"/>
        <end position="86"/>
    </location>
</feature>
<evidence type="ECO:0000313" key="3">
    <source>
        <dbReference type="Proteomes" id="UP001597251"/>
    </source>
</evidence>
<dbReference type="EMBL" id="JBHTOI010000002">
    <property type="protein sequence ID" value="MFD1417202.1"/>
    <property type="molecule type" value="Genomic_DNA"/>
</dbReference>
<dbReference type="RefSeq" id="WP_125675704.1">
    <property type="nucleotide sequence ID" value="NZ_JBHTOI010000002.1"/>
</dbReference>
<feature type="transmembrane region" description="Helical" evidence="1">
    <location>
        <begin position="12"/>
        <end position="32"/>
    </location>
</feature>
<dbReference type="Pfam" id="PF20176">
    <property type="entry name" value="DUF6541"/>
    <property type="match status" value="1"/>
</dbReference>
<keyword evidence="1" id="KW-0472">Membrane</keyword>
<feature type="transmembrane region" description="Helical" evidence="1">
    <location>
        <begin position="308"/>
        <end position="330"/>
    </location>
</feature>
<feature type="transmembrane region" description="Helical" evidence="1">
    <location>
        <begin position="520"/>
        <end position="537"/>
    </location>
</feature>
<organism evidence="2 3">
    <name type="scientific">Companilactobacillus keshanensis</name>
    <dbReference type="NCBI Taxonomy" id="2486003"/>
    <lineage>
        <taxon>Bacteria</taxon>
        <taxon>Bacillati</taxon>
        <taxon>Bacillota</taxon>
        <taxon>Bacilli</taxon>
        <taxon>Lactobacillales</taxon>
        <taxon>Lactobacillaceae</taxon>
        <taxon>Companilactobacillus</taxon>
    </lineage>
</organism>
<accession>A0ABW4BRX0</accession>
<dbReference type="Proteomes" id="UP001597251">
    <property type="component" value="Unassembled WGS sequence"/>
</dbReference>
<comment type="caution">
    <text evidence="2">The sequence shown here is derived from an EMBL/GenBank/DDBJ whole genome shotgun (WGS) entry which is preliminary data.</text>
</comment>
<gene>
    <name evidence="2" type="ORF">ACFQ42_00295</name>
</gene>
<name>A0ABW4BRX0_9LACO</name>
<evidence type="ECO:0000313" key="2">
    <source>
        <dbReference type="EMBL" id="MFD1417202.1"/>
    </source>
</evidence>
<keyword evidence="1" id="KW-0812">Transmembrane</keyword>
<feature type="transmembrane region" description="Helical" evidence="1">
    <location>
        <begin position="283"/>
        <end position="301"/>
    </location>
</feature>